<keyword evidence="2" id="KW-1185">Reference proteome</keyword>
<protein>
    <submittedName>
        <fullName evidence="1">PqqD family protein</fullName>
    </submittedName>
</protein>
<gene>
    <name evidence="1" type="ORF">IDM48_08670</name>
</gene>
<proteinExistence type="predicted"/>
<dbReference type="RefSeq" id="WP_151147517.1">
    <property type="nucleotide sequence ID" value="NZ_CP061538.1"/>
</dbReference>
<dbReference type="Proteomes" id="UP000516421">
    <property type="component" value="Chromosome"/>
</dbReference>
<dbReference type="Gene3D" id="1.10.10.1150">
    <property type="entry name" value="Coenzyme PQQ synthesis protein D (PqqD)"/>
    <property type="match status" value="1"/>
</dbReference>
<reference evidence="1 2" key="1">
    <citation type="submission" date="2020-09" db="EMBL/GenBank/DDBJ databases">
        <title>Investigation of environmental microbe.</title>
        <authorList>
            <person name="Ou Y."/>
            <person name="Kang Q."/>
        </authorList>
    </citation>
    <scope>NUCLEOTIDE SEQUENCE [LARGE SCALE GENOMIC DNA]</scope>
    <source>
        <strain evidence="1 2">KJZ-9</strain>
    </source>
</reference>
<dbReference type="InterPro" id="IPR008792">
    <property type="entry name" value="PQQD"/>
</dbReference>
<organism evidence="1 2">
    <name type="scientific">Rothia amarae</name>
    <dbReference type="NCBI Taxonomy" id="169480"/>
    <lineage>
        <taxon>Bacteria</taxon>
        <taxon>Bacillati</taxon>
        <taxon>Actinomycetota</taxon>
        <taxon>Actinomycetes</taxon>
        <taxon>Micrococcales</taxon>
        <taxon>Micrococcaceae</taxon>
        <taxon>Rothia</taxon>
    </lineage>
</organism>
<evidence type="ECO:0000313" key="2">
    <source>
        <dbReference type="Proteomes" id="UP000516421"/>
    </source>
</evidence>
<dbReference type="EMBL" id="CP061538">
    <property type="protein sequence ID" value="QNV39449.1"/>
    <property type="molecule type" value="Genomic_DNA"/>
</dbReference>
<name>A0A7H2BIF3_9MICC</name>
<dbReference type="InterPro" id="IPR041881">
    <property type="entry name" value="PqqD_sf"/>
</dbReference>
<accession>A0A7H2BIF3</accession>
<dbReference type="Pfam" id="PF05402">
    <property type="entry name" value="PqqD"/>
    <property type="match status" value="1"/>
</dbReference>
<dbReference type="AlphaFoldDB" id="A0A7H2BIF3"/>
<evidence type="ECO:0000313" key="1">
    <source>
        <dbReference type="EMBL" id="QNV39449.1"/>
    </source>
</evidence>
<sequence length="100" mass="11161">MEKQIDPLYLRAEHTAFVYETDLDDSQEGSDKLYLANLLTSELLVLEGSGPVIWDLLDEPKTANTLMTQVAETFEVSVETVEGPVLSFLSSLENQGFVQH</sequence>
<dbReference type="KEGG" id="rama:IDM48_08670"/>